<dbReference type="InterPro" id="IPR025997">
    <property type="entry name" value="SBP_2_dom"/>
</dbReference>
<name>A0A3N5AWL8_9THEO</name>
<dbReference type="Proteomes" id="UP000282654">
    <property type="component" value="Unassembled WGS sequence"/>
</dbReference>
<dbReference type="InterPro" id="IPR050555">
    <property type="entry name" value="Bact_Solute-Bind_Prot2"/>
</dbReference>
<dbReference type="GO" id="GO:0030288">
    <property type="term" value="C:outer membrane-bounded periplasmic space"/>
    <property type="evidence" value="ECO:0007669"/>
    <property type="project" value="TreeGrafter"/>
</dbReference>
<evidence type="ECO:0000256" key="2">
    <source>
        <dbReference type="SAM" id="MobiDB-lite"/>
    </source>
</evidence>
<dbReference type="OrthoDB" id="1804063at2"/>
<accession>A0A3N5AWL8</accession>
<evidence type="ECO:0000313" key="5">
    <source>
        <dbReference type="Proteomes" id="UP000282654"/>
    </source>
</evidence>
<dbReference type="GO" id="GO:0030246">
    <property type="term" value="F:carbohydrate binding"/>
    <property type="evidence" value="ECO:0007669"/>
    <property type="project" value="TreeGrafter"/>
</dbReference>
<dbReference type="SUPFAM" id="SSF53822">
    <property type="entry name" value="Periplasmic binding protein-like I"/>
    <property type="match status" value="1"/>
</dbReference>
<dbReference type="PROSITE" id="PS51257">
    <property type="entry name" value="PROKAR_LIPOPROTEIN"/>
    <property type="match status" value="1"/>
</dbReference>
<reference evidence="4 5" key="1">
    <citation type="submission" date="2018-11" db="EMBL/GenBank/DDBJ databases">
        <title>Genomic Encyclopedia of Type Strains, Phase IV (KMG-IV): sequencing the most valuable type-strain genomes for metagenomic binning, comparative biology and taxonomic classification.</title>
        <authorList>
            <person name="Goeker M."/>
        </authorList>
    </citation>
    <scope>NUCLEOTIDE SEQUENCE [LARGE SCALE GENOMIC DNA]</scope>
    <source>
        <strain evidence="4 5">DSM 102936</strain>
    </source>
</reference>
<evidence type="ECO:0000259" key="3">
    <source>
        <dbReference type="Pfam" id="PF13407"/>
    </source>
</evidence>
<sequence>MSRRRLRGALALVLLILFLAGGCPRKAPRKPVLPLKIGLCVADAARDGNTVVRLVMSQKARAEKVRIIFADAQNDPARQERELERLVKKERVKAVVVQFVDPAAAGGMVRRLREAGVKVVALETLVPDAPLDAYIASDHARAGELLGRFVVESLPGGGTSPARVLFLGGDPDDPGMAAVGAAFRGVLGAYPAVAVTVENVPRSDPRAVGPLVTGTLDRYGNAVDAVAAADSRFAVAAVEVLRARGLVGRVVTAGVGADRRATDLMSAGQHGAEVDVQPEMLGTAALRAAVDLVRRGEWAYETRVATGDFSIPAQIVPVRLIRPANLYLLTERWRKYGGGAGPDKGSSRSEGAGGGGGAGKGGKKGAEKKTRLRVTTQDGRTVEIDVPGEVKKIETVK</sequence>
<keyword evidence="5" id="KW-1185">Reference proteome</keyword>
<dbReference type="PANTHER" id="PTHR30036">
    <property type="entry name" value="D-XYLOSE-BINDING PERIPLASMIC PROTEIN"/>
    <property type="match status" value="1"/>
</dbReference>
<evidence type="ECO:0000313" key="4">
    <source>
        <dbReference type="EMBL" id="RPF49409.1"/>
    </source>
</evidence>
<proteinExistence type="predicted"/>
<feature type="region of interest" description="Disordered" evidence="2">
    <location>
        <begin position="338"/>
        <end position="383"/>
    </location>
</feature>
<dbReference type="InterPro" id="IPR028082">
    <property type="entry name" value="Peripla_BP_I"/>
</dbReference>
<gene>
    <name evidence="4" type="ORF">EDD75_0219</name>
</gene>
<feature type="compositionally biased region" description="Gly residues" evidence="2">
    <location>
        <begin position="351"/>
        <end position="360"/>
    </location>
</feature>
<dbReference type="Pfam" id="PF13407">
    <property type="entry name" value="Peripla_BP_4"/>
    <property type="match status" value="1"/>
</dbReference>
<dbReference type="Gene3D" id="3.40.50.2300">
    <property type="match status" value="2"/>
</dbReference>
<evidence type="ECO:0000256" key="1">
    <source>
        <dbReference type="ARBA" id="ARBA00004196"/>
    </source>
</evidence>
<dbReference type="RefSeq" id="WP_123926796.1">
    <property type="nucleotide sequence ID" value="NZ_RKRE01000001.1"/>
</dbReference>
<organism evidence="4 5">
    <name type="scientific">Thermodesulfitimonas autotrophica</name>
    <dbReference type="NCBI Taxonomy" id="1894989"/>
    <lineage>
        <taxon>Bacteria</taxon>
        <taxon>Bacillati</taxon>
        <taxon>Bacillota</taxon>
        <taxon>Clostridia</taxon>
        <taxon>Thermoanaerobacterales</taxon>
        <taxon>Thermoanaerobacteraceae</taxon>
        <taxon>Thermodesulfitimonas</taxon>
    </lineage>
</organism>
<feature type="domain" description="Periplasmic binding protein" evidence="3">
    <location>
        <begin position="59"/>
        <end position="294"/>
    </location>
</feature>
<dbReference type="EMBL" id="RKRE01000001">
    <property type="protein sequence ID" value="RPF49409.1"/>
    <property type="molecule type" value="Genomic_DNA"/>
</dbReference>
<comment type="subcellular location">
    <subcellularLocation>
        <location evidence="1">Cell envelope</location>
    </subcellularLocation>
</comment>
<comment type="caution">
    <text evidence="4">The sequence shown here is derived from an EMBL/GenBank/DDBJ whole genome shotgun (WGS) entry which is preliminary data.</text>
</comment>
<protein>
    <submittedName>
        <fullName evidence="4">Monosaccharide ABC transporter substrate-binding protein (CUT2 family)</fullName>
    </submittedName>
</protein>
<dbReference type="AlphaFoldDB" id="A0A3N5AWL8"/>